<organism evidence="2">
    <name type="scientific">Nothobranchius kuhntae</name>
    <name type="common">Beira killifish</name>
    <dbReference type="NCBI Taxonomy" id="321403"/>
    <lineage>
        <taxon>Eukaryota</taxon>
        <taxon>Metazoa</taxon>
        <taxon>Chordata</taxon>
        <taxon>Craniata</taxon>
        <taxon>Vertebrata</taxon>
        <taxon>Euteleostomi</taxon>
        <taxon>Actinopterygii</taxon>
        <taxon>Neopterygii</taxon>
        <taxon>Teleostei</taxon>
        <taxon>Neoteleostei</taxon>
        <taxon>Acanthomorphata</taxon>
        <taxon>Ovalentaria</taxon>
        <taxon>Atherinomorphae</taxon>
        <taxon>Cyprinodontiformes</taxon>
        <taxon>Nothobranchiidae</taxon>
        <taxon>Nothobranchius</taxon>
    </lineage>
</organism>
<proteinExistence type="predicted"/>
<reference evidence="2" key="2">
    <citation type="submission" date="2016-06" db="EMBL/GenBank/DDBJ databases">
        <title>The genome of a short-lived fish provides insights into sex chromosome evolution and the genetic control of aging.</title>
        <authorList>
            <person name="Reichwald K."/>
            <person name="Felder M."/>
            <person name="Petzold A."/>
            <person name="Koch P."/>
            <person name="Groth M."/>
            <person name="Platzer M."/>
        </authorList>
    </citation>
    <scope>NUCLEOTIDE SEQUENCE</scope>
    <source>
        <tissue evidence="2">Brain</tissue>
    </source>
</reference>
<feature type="non-terminal residue" evidence="2">
    <location>
        <position position="1"/>
    </location>
</feature>
<feature type="region of interest" description="Disordered" evidence="1">
    <location>
        <begin position="1"/>
        <end position="29"/>
    </location>
</feature>
<gene>
    <name evidence="2" type="primary">CU457778.1</name>
</gene>
<sequence>VSSGEDKDGKSSYEKSSVDEAHPSTSSRVSYGINFSSRWRKQPFSQGVKDLRQLSPQHQTSSLEALHSLILTFAPKHTGSQTLA</sequence>
<dbReference type="EMBL" id="HAED01012499">
    <property type="protein sequence ID" value="SBQ98893.1"/>
    <property type="molecule type" value="Transcribed_RNA"/>
</dbReference>
<dbReference type="EMBL" id="HAEE01006619">
    <property type="protein sequence ID" value="SBR26639.1"/>
    <property type="molecule type" value="Transcribed_RNA"/>
</dbReference>
<reference evidence="2" key="1">
    <citation type="submission" date="2016-05" db="EMBL/GenBank/DDBJ databases">
        <authorList>
            <person name="Lavstsen T."/>
            <person name="Jespersen J.S."/>
        </authorList>
    </citation>
    <scope>NUCLEOTIDE SEQUENCE</scope>
    <source>
        <tissue evidence="2">Brain</tissue>
    </source>
</reference>
<evidence type="ECO:0000313" key="2">
    <source>
        <dbReference type="EMBL" id="SBR26639.1"/>
    </source>
</evidence>
<dbReference type="AlphaFoldDB" id="A0A1A8K4R7"/>
<accession>A0A1A8K4R7</accession>
<name>A0A1A8K4R7_NOTKU</name>
<evidence type="ECO:0000256" key="1">
    <source>
        <dbReference type="SAM" id="MobiDB-lite"/>
    </source>
</evidence>
<protein>
    <submittedName>
        <fullName evidence="2">Uncharacterized protein</fullName>
    </submittedName>
</protein>
<feature type="compositionally biased region" description="Basic and acidic residues" evidence="1">
    <location>
        <begin position="1"/>
        <end position="22"/>
    </location>
</feature>